<dbReference type="RefSeq" id="WP_206707710.1">
    <property type="nucleotide sequence ID" value="NZ_CP059066.1"/>
</dbReference>
<dbReference type="InterPro" id="IPR036291">
    <property type="entry name" value="NAD(P)-bd_dom_sf"/>
</dbReference>
<dbReference type="EMBL" id="CP059066">
    <property type="protein sequence ID" value="QSQ10402.1"/>
    <property type="molecule type" value="Genomic_DNA"/>
</dbReference>
<evidence type="ECO:0000313" key="4">
    <source>
        <dbReference type="Proteomes" id="UP000662904"/>
    </source>
</evidence>
<feature type="domain" description="Polysaccharide biosynthesis protein CapD-like" evidence="2">
    <location>
        <begin position="9"/>
        <end position="291"/>
    </location>
</feature>
<dbReference type="InterPro" id="IPR003869">
    <property type="entry name" value="Polysac_CapD-like"/>
</dbReference>
<dbReference type="GO" id="GO:0016829">
    <property type="term" value="F:lyase activity"/>
    <property type="evidence" value="ECO:0007669"/>
    <property type="project" value="UniProtKB-KW"/>
</dbReference>
<dbReference type="Pfam" id="PF02719">
    <property type="entry name" value="Polysacc_synt_2"/>
    <property type="match status" value="1"/>
</dbReference>
<protein>
    <submittedName>
        <fullName evidence="3">UDP-N-acetylglucosamine 4,6-dehydratase (Inverting)</fullName>
        <ecNumber evidence="3">4.2.1.115</ecNumber>
    </submittedName>
</protein>
<dbReference type="EC" id="4.2.1.115" evidence="3"/>
<evidence type="ECO:0000259" key="2">
    <source>
        <dbReference type="Pfam" id="PF02719"/>
    </source>
</evidence>
<dbReference type="SUPFAM" id="SSF51735">
    <property type="entry name" value="NAD(P)-binding Rossmann-fold domains"/>
    <property type="match status" value="1"/>
</dbReference>
<dbReference type="Proteomes" id="UP000662904">
    <property type="component" value="Chromosome"/>
</dbReference>
<sequence>MDFFKGKKILVIGGTGSLGRVIIRKLIKFNPEVIRVFSRDEAKQYEMQWELSNYSNIRFLLGDVRDYKRLLRAMEDIDIVFNTAALKHVPACEYNPFEAVKTNVLGTQNVIEAALNCEVEKVIYTSTDKAISPTNTMGATKLLAERLISAADYYKGNKKTVFTAVRFGNVIGSRGSVIPLFERQIREKKEVTITNGEMTRFMMTISQAVDLTLEAAKRAQGGEIFVLKMPVIKLNDLVEVVIEEFSKKYKYTANEVSRRIIGLRPGEKLYEELMTEEEAKYALELDNMFIIPPLFTKKCYNYEGVKPFKNTVYSSQNQKPLNKEEIKNLLKQEEII</sequence>
<evidence type="ECO:0000313" key="3">
    <source>
        <dbReference type="EMBL" id="QSQ10402.1"/>
    </source>
</evidence>
<dbReference type="PANTHER" id="PTHR43318">
    <property type="entry name" value="UDP-N-ACETYLGLUCOSAMINE 4,6-DEHYDRATASE"/>
    <property type="match status" value="1"/>
</dbReference>
<dbReference type="KEGG" id="kme:H0A61_02807"/>
<dbReference type="InterPro" id="IPR051203">
    <property type="entry name" value="Polysaccharide_Synthase-Rel"/>
</dbReference>
<proteinExistence type="inferred from homology"/>
<name>A0A8A0RR82_9FIRM</name>
<organism evidence="3 4">
    <name type="scientific">Koleobacter methoxysyntrophicus</name>
    <dbReference type="NCBI Taxonomy" id="2751313"/>
    <lineage>
        <taxon>Bacteria</taxon>
        <taxon>Bacillati</taxon>
        <taxon>Bacillota</taxon>
        <taxon>Clostridia</taxon>
        <taxon>Koleobacterales</taxon>
        <taxon>Koleobacteraceae</taxon>
        <taxon>Koleobacter</taxon>
    </lineage>
</organism>
<gene>
    <name evidence="3" type="primary">pseB</name>
    <name evidence="3" type="ORF">H0A61_02807</name>
</gene>
<accession>A0A8A0RR82</accession>
<dbReference type="AlphaFoldDB" id="A0A8A0RR82"/>
<reference evidence="3" key="1">
    <citation type="submission" date="2020-07" db="EMBL/GenBank/DDBJ databases">
        <title>Koleobacter methoxysyntrophicus gen. nov., sp. nov., a novel anaerobic bacterium isolated from deep subsurface oil field and proposal of Koleobacterales ord. nov. in the phylum Firmicutes.</title>
        <authorList>
            <person name="Sakamoto S."/>
            <person name="Tamaki H."/>
        </authorList>
    </citation>
    <scope>NUCLEOTIDE SEQUENCE</scope>
    <source>
        <strain evidence="3">NRmbB1</strain>
    </source>
</reference>
<dbReference type="PANTHER" id="PTHR43318:SF2">
    <property type="entry name" value="UDP-N-ACETYLGLUCOSAMINE 4,6-DEHYDRATASE (INVERTING)"/>
    <property type="match status" value="1"/>
</dbReference>
<keyword evidence="4" id="KW-1185">Reference proteome</keyword>
<dbReference type="Gene3D" id="3.40.50.720">
    <property type="entry name" value="NAD(P)-binding Rossmann-like Domain"/>
    <property type="match status" value="1"/>
</dbReference>
<evidence type="ECO:0000256" key="1">
    <source>
        <dbReference type="ARBA" id="ARBA00007430"/>
    </source>
</evidence>
<comment type="similarity">
    <text evidence="1">Belongs to the polysaccharide synthase family.</text>
</comment>
<keyword evidence="3" id="KW-0456">Lyase</keyword>
<dbReference type="CDD" id="cd05237">
    <property type="entry name" value="UDP_invert_4-6DH_SDR_e"/>
    <property type="match status" value="1"/>
</dbReference>